<gene>
    <name evidence="8" type="primary">LOC111603035</name>
</gene>
<dbReference type="InterPro" id="IPR013083">
    <property type="entry name" value="Znf_RING/FYVE/PHD"/>
</dbReference>
<keyword evidence="2 4" id="KW-0863">Zinc-finger</keyword>
<dbReference type="GO" id="GO:0005737">
    <property type="term" value="C:cytoplasm"/>
    <property type="evidence" value="ECO:0007669"/>
    <property type="project" value="UniProtKB-ARBA"/>
</dbReference>
<dbReference type="Proteomes" id="UP000504633">
    <property type="component" value="Unplaced"/>
</dbReference>
<dbReference type="RefSeq" id="XP_023176232.2">
    <property type="nucleotide sequence ID" value="XM_023320464.2"/>
</dbReference>
<dbReference type="SUPFAM" id="SSF48452">
    <property type="entry name" value="TPR-like"/>
    <property type="match status" value="1"/>
</dbReference>
<keyword evidence="7" id="KW-1185">Reference proteome</keyword>
<evidence type="ECO:0000256" key="4">
    <source>
        <dbReference type="PROSITE-ProRule" id="PRU00175"/>
    </source>
</evidence>
<reference evidence="8" key="1">
    <citation type="submission" date="2025-08" db="UniProtKB">
        <authorList>
            <consortium name="RefSeq"/>
        </authorList>
    </citation>
    <scope>IDENTIFICATION</scope>
    <source>
        <strain evidence="8">15085-1641.00</strain>
        <tissue evidence="8">Whole body</tissue>
    </source>
</reference>
<dbReference type="OrthoDB" id="264917at2759"/>
<dbReference type="InterPro" id="IPR027370">
    <property type="entry name" value="Znf-RING_euk"/>
</dbReference>
<dbReference type="SMART" id="SM00184">
    <property type="entry name" value="RING"/>
    <property type="match status" value="2"/>
</dbReference>
<keyword evidence="3" id="KW-0862">Zinc</keyword>
<dbReference type="InterPro" id="IPR011990">
    <property type="entry name" value="TPR-like_helical_dom_sf"/>
</dbReference>
<dbReference type="InterPro" id="IPR001841">
    <property type="entry name" value="Znf_RING"/>
</dbReference>
<dbReference type="SMART" id="SM00028">
    <property type="entry name" value="TPR"/>
    <property type="match status" value="3"/>
</dbReference>
<evidence type="ECO:0000256" key="1">
    <source>
        <dbReference type="ARBA" id="ARBA00022723"/>
    </source>
</evidence>
<organism evidence="7 8">
    <name type="scientific">Drosophila hydei</name>
    <name type="common">Fruit fly</name>
    <dbReference type="NCBI Taxonomy" id="7224"/>
    <lineage>
        <taxon>Eukaryota</taxon>
        <taxon>Metazoa</taxon>
        <taxon>Ecdysozoa</taxon>
        <taxon>Arthropoda</taxon>
        <taxon>Hexapoda</taxon>
        <taxon>Insecta</taxon>
        <taxon>Pterygota</taxon>
        <taxon>Neoptera</taxon>
        <taxon>Endopterygota</taxon>
        <taxon>Diptera</taxon>
        <taxon>Brachycera</taxon>
        <taxon>Muscomorpha</taxon>
        <taxon>Ephydroidea</taxon>
        <taxon>Drosophilidae</taxon>
        <taxon>Drosophila</taxon>
    </lineage>
</organism>
<dbReference type="GeneID" id="111603035"/>
<dbReference type="Gene3D" id="3.30.40.10">
    <property type="entry name" value="Zinc/RING finger domain, C3HC4 (zinc finger)"/>
    <property type="match status" value="2"/>
</dbReference>
<keyword evidence="1" id="KW-0479">Metal-binding</keyword>
<evidence type="ECO:0000259" key="6">
    <source>
        <dbReference type="PROSITE" id="PS50089"/>
    </source>
</evidence>
<dbReference type="InterPro" id="IPR019734">
    <property type="entry name" value="TPR_rpt"/>
</dbReference>
<feature type="domain" description="RING-type" evidence="6">
    <location>
        <begin position="185"/>
        <end position="219"/>
    </location>
</feature>
<dbReference type="Pfam" id="PF13445">
    <property type="entry name" value="zf-RING_UBOX"/>
    <property type="match status" value="1"/>
</dbReference>
<sequence length="723" mass="80004">MPLSQGYCMKPSLSSKRALKAMRKENQQQQQQQQQHQQQHQHLQQQHLQPLSSSMHTLLHNNNNNNGSNKQSSLQLSYLIGESFARSGSVPQALNVYELIASGQQDGHVPLDMLSTLACALTAHIRQLGSLATRESLLKAQYQELLQWTGLGFGLDLEAEQDLLDTRELRVPSPTMGEDYDPLLCPLCLDLLRSPVTTNCGHTFCGQCCEAITQCNICHVKFPRSAERMPQGMALTSTTSTSSTASGGTISSVSHSPSSSLRFMTGLPPAPSGASFQHGLGLRLSMAAPTTVTTTTVASTTATATTTMASSSSASALVAGMGGGYALGVTTAMKFMPDVLIRHLVEKWWGPELQAKKIIEKATSCMHLNRLDDALKFCNASLEKVPSNFKSLCLRAEVLLKLSHYQSSLADIENALRTRCTSAKAHYLRALALSGLGRLEEALFNGFLAICLDKNTNLSNSEIFQHDLAKILQRLLAQTPKSRDSLPSLAAQQQQRSKAPYALLWEQLRRRRKQHHHHVHLDDVEDDFSLSCEQQHYDNYIMEDEEEVVEAAAMDGDFLFPSALDYIDRRQVYDQLHSAKQFELQARRRASRKHCRRKWAAAQAAQLTPAATVETGRCSRLVSGVLERTQQELQRLRKLESSGQRQVSVSGQLIDASDFDCVLCCRTLWKPVVTPCGHTYCLTTTKPDFAKRSIRSHRCPCSYAPQPSPRCPVRCSSAIRAIA</sequence>
<dbReference type="PROSITE" id="PS50089">
    <property type="entry name" value="ZF_RING_2"/>
    <property type="match status" value="1"/>
</dbReference>
<protein>
    <submittedName>
        <fullName evidence="8">LON peptidase N-terminal domain and RING finger protein 3 isoform X2</fullName>
    </submittedName>
</protein>
<feature type="region of interest" description="Disordered" evidence="5">
    <location>
        <begin position="22"/>
        <end position="48"/>
    </location>
</feature>
<dbReference type="GO" id="GO:0061630">
    <property type="term" value="F:ubiquitin protein ligase activity"/>
    <property type="evidence" value="ECO:0007669"/>
    <property type="project" value="TreeGrafter"/>
</dbReference>
<dbReference type="SUPFAM" id="SSF57850">
    <property type="entry name" value="RING/U-box"/>
    <property type="match status" value="2"/>
</dbReference>
<evidence type="ECO:0000313" key="8">
    <source>
        <dbReference type="RefSeq" id="XP_023176232.2"/>
    </source>
</evidence>
<name>A0A6J1M7T8_DROHY</name>
<evidence type="ECO:0000256" key="2">
    <source>
        <dbReference type="ARBA" id="ARBA00022771"/>
    </source>
</evidence>
<proteinExistence type="predicted"/>
<evidence type="ECO:0000256" key="3">
    <source>
        <dbReference type="ARBA" id="ARBA00022833"/>
    </source>
</evidence>
<evidence type="ECO:0000313" key="7">
    <source>
        <dbReference type="Proteomes" id="UP000504633"/>
    </source>
</evidence>
<dbReference type="Gene3D" id="1.25.40.10">
    <property type="entry name" value="Tetratricopeptide repeat domain"/>
    <property type="match status" value="1"/>
</dbReference>
<dbReference type="AlphaFoldDB" id="A0A6J1M7T8"/>
<accession>A0A6J1M7T8</accession>
<dbReference type="PANTHER" id="PTHR23327">
    <property type="entry name" value="RING FINGER PROTEIN 127"/>
    <property type="match status" value="1"/>
</dbReference>
<feature type="compositionally biased region" description="Low complexity" evidence="5">
    <location>
        <begin position="27"/>
        <end position="48"/>
    </location>
</feature>
<evidence type="ECO:0000256" key="5">
    <source>
        <dbReference type="SAM" id="MobiDB-lite"/>
    </source>
</evidence>
<dbReference type="PANTHER" id="PTHR23327:SF42">
    <property type="entry name" value="LON PEPTIDASE N-TERMINAL DOMAIN AND RING FINGER PROTEIN C14F5.10C"/>
    <property type="match status" value="1"/>
</dbReference>
<dbReference type="GO" id="GO:0008270">
    <property type="term" value="F:zinc ion binding"/>
    <property type="evidence" value="ECO:0007669"/>
    <property type="project" value="UniProtKB-KW"/>
</dbReference>